<feature type="transmembrane region" description="Helical" evidence="4">
    <location>
        <begin position="69"/>
        <end position="92"/>
    </location>
</feature>
<feature type="transmembrane region" description="Helical" evidence="4">
    <location>
        <begin position="194"/>
        <end position="219"/>
    </location>
</feature>
<evidence type="ECO:0000256" key="2">
    <source>
        <dbReference type="ARBA" id="ARBA00022989"/>
    </source>
</evidence>
<keyword evidence="1 4" id="KW-0812">Transmembrane</keyword>
<dbReference type="InterPro" id="IPR011701">
    <property type="entry name" value="MFS"/>
</dbReference>
<feature type="transmembrane region" description="Helical" evidence="4">
    <location>
        <begin position="281"/>
        <end position="306"/>
    </location>
</feature>
<feature type="transmembrane region" description="Helical" evidence="4">
    <location>
        <begin position="257"/>
        <end position="275"/>
    </location>
</feature>
<dbReference type="InterPro" id="IPR036259">
    <property type="entry name" value="MFS_trans_sf"/>
</dbReference>
<accession>A0A318SYN4</accession>
<dbReference type="EMBL" id="QJTF01000022">
    <property type="protein sequence ID" value="PYE86578.1"/>
    <property type="molecule type" value="Genomic_DNA"/>
</dbReference>
<dbReference type="Pfam" id="PF07690">
    <property type="entry name" value="MFS_1"/>
    <property type="match status" value="1"/>
</dbReference>
<feature type="transmembrane region" description="Helical" evidence="4">
    <location>
        <begin position="344"/>
        <end position="364"/>
    </location>
</feature>
<evidence type="ECO:0000313" key="6">
    <source>
        <dbReference type="EMBL" id="PYE86578.1"/>
    </source>
</evidence>
<feature type="transmembrane region" description="Helical" evidence="4">
    <location>
        <begin position="153"/>
        <end position="173"/>
    </location>
</feature>
<organism evidence="6 7">
    <name type="scientific">Phyllobacterium leguminum</name>
    <dbReference type="NCBI Taxonomy" id="314237"/>
    <lineage>
        <taxon>Bacteria</taxon>
        <taxon>Pseudomonadati</taxon>
        <taxon>Pseudomonadota</taxon>
        <taxon>Alphaproteobacteria</taxon>
        <taxon>Hyphomicrobiales</taxon>
        <taxon>Phyllobacteriaceae</taxon>
        <taxon>Phyllobacterium</taxon>
    </lineage>
</organism>
<keyword evidence="7" id="KW-1185">Reference proteome</keyword>
<protein>
    <submittedName>
        <fullName evidence="6">Putative MFS family arabinose efflux permease</fullName>
    </submittedName>
</protein>
<dbReference type="Gene3D" id="1.20.1250.20">
    <property type="entry name" value="MFS general substrate transporter like domains"/>
    <property type="match status" value="1"/>
</dbReference>
<evidence type="ECO:0000256" key="1">
    <source>
        <dbReference type="ARBA" id="ARBA00022692"/>
    </source>
</evidence>
<sequence>MLLWILGLSAAYAVALNGTMVMPVVVLSISKLAGYDEGMATLVASAELAGIALYGLFLPKLALKSWKAVAIGGLVAVVAGEAVSFTLHAPLLLAGARFATGLGEGAVFSLVAMSLASRANAERLWGALCLVGGSAMGVLLFVVSLMPQPEADAPVFLMLAAFAAVMAPLLLFVTRRSPSLTVATHHSRLDRSKMLLAMVVVFLVYAVQAAQWAVCGYVGERVGLSNGEVGFYLAVSSLAGFAGAVIPSFTRDKAKRLPAVLAGFLIMAASIYFLFNRLTPPVFVAAQVFVNMGFYAVTPFVTGILTENDPDGSLMSRTLVVAIVGATVGTALAGPVFAAAGASAFAWGCLLPLAIAAICGVMIFGHLHRILPAIEAVKTAE</sequence>
<proteinExistence type="predicted"/>
<feature type="transmembrane region" description="Helical" evidence="4">
    <location>
        <begin position="98"/>
        <end position="117"/>
    </location>
</feature>
<dbReference type="AlphaFoldDB" id="A0A318SYN4"/>
<feature type="transmembrane region" description="Helical" evidence="4">
    <location>
        <begin position="124"/>
        <end position="147"/>
    </location>
</feature>
<gene>
    <name evidence="6" type="ORF">C7477_1224</name>
</gene>
<keyword evidence="3 4" id="KW-0472">Membrane</keyword>
<name>A0A318SYN4_9HYPH</name>
<feature type="transmembrane region" description="Helical" evidence="4">
    <location>
        <begin position="39"/>
        <end position="57"/>
    </location>
</feature>
<feature type="transmembrane region" description="Helical" evidence="4">
    <location>
        <begin position="318"/>
        <end position="338"/>
    </location>
</feature>
<evidence type="ECO:0000256" key="3">
    <source>
        <dbReference type="ARBA" id="ARBA00023136"/>
    </source>
</evidence>
<dbReference type="PROSITE" id="PS50850">
    <property type="entry name" value="MFS"/>
    <property type="match status" value="1"/>
</dbReference>
<comment type="caution">
    <text evidence="6">The sequence shown here is derived from an EMBL/GenBank/DDBJ whole genome shotgun (WGS) entry which is preliminary data.</text>
</comment>
<keyword evidence="2 4" id="KW-1133">Transmembrane helix</keyword>
<dbReference type="OrthoDB" id="6838620at2"/>
<dbReference type="Proteomes" id="UP000247454">
    <property type="component" value="Unassembled WGS sequence"/>
</dbReference>
<evidence type="ECO:0000259" key="5">
    <source>
        <dbReference type="PROSITE" id="PS50850"/>
    </source>
</evidence>
<feature type="domain" description="Major facilitator superfamily (MFS) profile" evidence="5">
    <location>
        <begin position="193"/>
        <end position="381"/>
    </location>
</feature>
<dbReference type="GO" id="GO:0022857">
    <property type="term" value="F:transmembrane transporter activity"/>
    <property type="evidence" value="ECO:0007669"/>
    <property type="project" value="InterPro"/>
</dbReference>
<dbReference type="SUPFAM" id="SSF103473">
    <property type="entry name" value="MFS general substrate transporter"/>
    <property type="match status" value="1"/>
</dbReference>
<evidence type="ECO:0000256" key="4">
    <source>
        <dbReference type="SAM" id="Phobius"/>
    </source>
</evidence>
<dbReference type="InterPro" id="IPR020846">
    <property type="entry name" value="MFS_dom"/>
</dbReference>
<dbReference type="RefSeq" id="WP_110753779.1">
    <property type="nucleotide sequence ID" value="NZ_QJTF01000022.1"/>
</dbReference>
<feature type="transmembrane region" description="Helical" evidence="4">
    <location>
        <begin position="231"/>
        <end position="250"/>
    </location>
</feature>
<evidence type="ECO:0000313" key="7">
    <source>
        <dbReference type="Proteomes" id="UP000247454"/>
    </source>
</evidence>
<reference evidence="6 7" key="1">
    <citation type="submission" date="2018-06" db="EMBL/GenBank/DDBJ databases">
        <title>Genomic Encyclopedia of Type Strains, Phase III (KMG-III): the genomes of soil and plant-associated and newly described type strains.</title>
        <authorList>
            <person name="Whitman W."/>
        </authorList>
    </citation>
    <scope>NUCLEOTIDE SEQUENCE [LARGE SCALE GENOMIC DNA]</scope>
    <source>
        <strain evidence="6 7">ORS 1419</strain>
    </source>
</reference>